<organism evidence="1 2">
    <name type="scientific">Blastococcus saxobsidens</name>
    <dbReference type="NCBI Taxonomy" id="138336"/>
    <lineage>
        <taxon>Bacteria</taxon>
        <taxon>Bacillati</taxon>
        <taxon>Actinomycetota</taxon>
        <taxon>Actinomycetes</taxon>
        <taxon>Geodermatophilales</taxon>
        <taxon>Geodermatophilaceae</taxon>
        <taxon>Blastococcus</taxon>
    </lineage>
</organism>
<accession>A0A4Q7YAA9</accession>
<evidence type="ECO:0000313" key="2">
    <source>
        <dbReference type="Proteomes" id="UP000292507"/>
    </source>
</evidence>
<proteinExistence type="predicted"/>
<dbReference type="AlphaFoldDB" id="A0A4Q7YAA9"/>
<dbReference type="EMBL" id="SHKV01000001">
    <property type="protein sequence ID" value="RZU33015.1"/>
    <property type="molecule type" value="Genomic_DNA"/>
</dbReference>
<keyword evidence="2" id="KW-1185">Reference proteome</keyword>
<protein>
    <submittedName>
        <fullName evidence="1">Uncharacterized protein</fullName>
    </submittedName>
</protein>
<dbReference type="Proteomes" id="UP000292507">
    <property type="component" value="Unassembled WGS sequence"/>
</dbReference>
<sequence length="281" mass="29322">MVDRAARVVSGSARVVREVRAAGPLMARLSAPVTARGPWLTAVLNEGAAHVPRLRPVAVVVDGEPGDAPRAAAFLALRRRGLSTVVELLGQSRTPLPGGRPPARLLAPDEAAAGLLADGVLRLLASLRGPRSLRLAGLPLGDPTAAALAARLPTSVLANTRSTRVVDALDEAGPVERSRDPKVLERTLPALLAAAPDRRARDFLRATARLHVALGQLEVAVVDRPSAPAVLLTLVDGADRWPWCGTAEAGLGTEMGAPVVGLTVPARAWPPLPALSRRRAR</sequence>
<comment type="caution">
    <text evidence="1">The sequence shown here is derived from an EMBL/GenBank/DDBJ whole genome shotgun (WGS) entry which is preliminary data.</text>
</comment>
<dbReference type="OrthoDB" id="5185890at2"/>
<evidence type="ECO:0000313" key="1">
    <source>
        <dbReference type="EMBL" id="RZU33015.1"/>
    </source>
</evidence>
<dbReference type="RefSeq" id="WP_104530101.1">
    <property type="nucleotide sequence ID" value="NZ_POQT01000041.1"/>
</dbReference>
<reference evidence="1 2" key="1">
    <citation type="submission" date="2019-02" db="EMBL/GenBank/DDBJ databases">
        <title>Sequencing the genomes of 1000 actinobacteria strains.</title>
        <authorList>
            <person name="Klenk H.-P."/>
        </authorList>
    </citation>
    <scope>NUCLEOTIDE SEQUENCE [LARGE SCALE GENOMIC DNA]</scope>
    <source>
        <strain evidence="1 2">DSM 44509</strain>
    </source>
</reference>
<gene>
    <name evidence="1" type="ORF">BKA19_2730</name>
</gene>
<name>A0A4Q7YAA9_9ACTN</name>